<organism evidence="6 7">
    <name type="scientific">Enterococcus lemanii</name>
    <dbReference type="NCBI Taxonomy" id="1159752"/>
    <lineage>
        <taxon>Bacteria</taxon>
        <taxon>Bacillati</taxon>
        <taxon>Bacillota</taxon>
        <taxon>Bacilli</taxon>
        <taxon>Lactobacillales</taxon>
        <taxon>Enterococcaceae</taxon>
        <taxon>Enterococcus</taxon>
    </lineage>
</organism>
<evidence type="ECO:0000256" key="4">
    <source>
        <dbReference type="RuleBase" id="RU000499"/>
    </source>
</evidence>
<accession>A0ABV9N055</accession>
<dbReference type="SUPFAM" id="SSF52833">
    <property type="entry name" value="Thioredoxin-like"/>
    <property type="match status" value="1"/>
</dbReference>
<dbReference type="PROSITE" id="PS00460">
    <property type="entry name" value="GLUTATHIONE_PEROXID_1"/>
    <property type="match status" value="1"/>
</dbReference>
<keyword evidence="2 4" id="KW-0575">Peroxidase</keyword>
<keyword evidence="3 4" id="KW-0560">Oxidoreductase</keyword>
<dbReference type="EMBL" id="JBHSGS010000062">
    <property type="protein sequence ID" value="MFC4720323.1"/>
    <property type="molecule type" value="Genomic_DNA"/>
</dbReference>
<dbReference type="PROSITE" id="PS51355">
    <property type="entry name" value="GLUTATHIONE_PEROXID_3"/>
    <property type="match status" value="1"/>
</dbReference>
<evidence type="ECO:0000256" key="2">
    <source>
        <dbReference type="ARBA" id="ARBA00022559"/>
    </source>
</evidence>
<keyword evidence="7" id="KW-1185">Reference proteome</keyword>
<dbReference type="Pfam" id="PF00255">
    <property type="entry name" value="GSHPx"/>
    <property type="match status" value="1"/>
</dbReference>
<comment type="caution">
    <text evidence="6">The sequence shown here is derived from an EMBL/GenBank/DDBJ whole genome shotgun (WGS) entry which is preliminary data.</text>
</comment>
<sequence length="158" mass="17992">MNIYQFDATLEDGTHYSLEKEKGKVILIVNTASKCGHTPQFKELEALYEKYQDQGFVVLGFPSNEFHQELATGQEAAEACRLQYGVTFPMHTLTTLKGEQADPLFKFLQTQTTDELSGDIKWNFTKFLIARDGHFAARFAHRTAPFELIPTIEKLLEV</sequence>
<dbReference type="PROSITE" id="PS51352">
    <property type="entry name" value="THIOREDOXIN_2"/>
    <property type="match status" value="1"/>
</dbReference>
<evidence type="ECO:0000313" key="6">
    <source>
        <dbReference type="EMBL" id="MFC4720323.1"/>
    </source>
</evidence>
<evidence type="ECO:0000313" key="7">
    <source>
        <dbReference type="Proteomes" id="UP001595969"/>
    </source>
</evidence>
<evidence type="ECO:0000259" key="5">
    <source>
        <dbReference type="PROSITE" id="PS51352"/>
    </source>
</evidence>
<feature type="domain" description="Thioredoxin" evidence="5">
    <location>
        <begin position="1"/>
        <end position="158"/>
    </location>
</feature>
<dbReference type="CDD" id="cd00340">
    <property type="entry name" value="GSH_Peroxidase"/>
    <property type="match status" value="1"/>
</dbReference>
<protein>
    <recommendedName>
        <fullName evidence="4">Glutathione peroxidase</fullName>
    </recommendedName>
</protein>
<dbReference type="RefSeq" id="WP_204653604.1">
    <property type="nucleotide sequence ID" value="NZ_JAFBFD010000011.1"/>
</dbReference>
<dbReference type="PANTHER" id="PTHR11592:SF78">
    <property type="entry name" value="GLUTATHIONE PEROXIDASE"/>
    <property type="match status" value="1"/>
</dbReference>
<dbReference type="InterPro" id="IPR029759">
    <property type="entry name" value="GPX_AS"/>
</dbReference>
<dbReference type="InterPro" id="IPR036249">
    <property type="entry name" value="Thioredoxin-like_sf"/>
</dbReference>
<evidence type="ECO:0000256" key="3">
    <source>
        <dbReference type="ARBA" id="ARBA00023002"/>
    </source>
</evidence>
<proteinExistence type="inferred from homology"/>
<dbReference type="PANTHER" id="PTHR11592">
    <property type="entry name" value="GLUTATHIONE PEROXIDASE"/>
    <property type="match status" value="1"/>
</dbReference>
<evidence type="ECO:0000256" key="1">
    <source>
        <dbReference type="ARBA" id="ARBA00006926"/>
    </source>
</evidence>
<name>A0ABV9N055_9ENTE</name>
<reference evidence="7" key="1">
    <citation type="journal article" date="2019" name="Int. J. Syst. Evol. Microbiol.">
        <title>The Global Catalogue of Microorganisms (GCM) 10K type strain sequencing project: providing services to taxonomists for standard genome sequencing and annotation.</title>
        <authorList>
            <consortium name="The Broad Institute Genomics Platform"/>
            <consortium name="The Broad Institute Genome Sequencing Center for Infectious Disease"/>
            <person name="Wu L."/>
            <person name="Ma J."/>
        </authorList>
    </citation>
    <scope>NUCLEOTIDE SEQUENCE [LARGE SCALE GENOMIC DNA]</scope>
    <source>
        <strain evidence="7">CGMCC 1.19032</strain>
    </source>
</reference>
<comment type="similarity">
    <text evidence="1 4">Belongs to the glutathione peroxidase family.</text>
</comment>
<dbReference type="Gene3D" id="3.40.30.10">
    <property type="entry name" value="Glutaredoxin"/>
    <property type="match status" value="1"/>
</dbReference>
<dbReference type="InterPro" id="IPR013766">
    <property type="entry name" value="Thioredoxin_domain"/>
</dbReference>
<dbReference type="InterPro" id="IPR000889">
    <property type="entry name" value="Glutathione_peroxidase"/>
</dbReference>
<dbReference type="GO" id="GO:0004601">
    <property type="term" value="F:peroxidase activity"/>
    <property type="evidence" value="ECO:0007669"/>
    <property type="project" value="UniProtKB-KW"/>
</dbReference>
<dbReference type="Proteomes" id="UP001595969">
    <property type="component" value="Unassembled WGS sequence"/>
</dbReference>
<gene>
    <name evidence="6" type="ORF">ACFO5I_11380</name>
</gene>
<dbReference type="PIRSF" id="PIRSF000303">
    <property type="entry name" value="Glutathion_perox"/>
    <property type="match status" value="1"/>
</dbReference>
<dbReference type="PRINTS" id="PR01011">
    <property type="entry name" value="GLUTPROXDASE"/>
</dbReference>